<evidence type="ECO:0000256" key="2">
    <source>
        <dbReference type="ARBA" id="ARBA00022679"/>
    </source>
</evidence>
<evidence type="ECO:0000256" key="3">
    <source>
        <dbReference type="ARBA" id="ARBA00022741"/>
    </source>
</evidence>
<keyword evidence="4 5" id="KW-0418">Kinase</keyword>
<dbReference type="Pfam" id="PF00485">
    <property type="entry name" value="PRK"/>
    <property type="match status" value="1"/>
</dbReference>
<proteinExistence type="inferred from homology"/>
<dbReference type="InterPro" id="IPR000764">
    <property type="entry name" value="Uridine_kinase-like"/>
</dbReference>
<dbReference type="PANTHER" id="PTHR10285">
    <property type="entry name" value="URIDINE KINASE"/>
    <property type="match status" value="1"/>
</dbReference>
<evidence type="ECO:0000259" key="6">
    <source>
        <dbReference type="Pfam" id="PF00485"/>
    </source>
</evidence>
<gene>
    <name evidence="7" type="primary">udk</name>
    <name evidence="7" type="ORF">NFC81_00885</name>
</gene>
<dbReference type="AlphaFoldDB" id="A0AB38YH20"/>
<dbReference type="Gene3D" id="3.40.50.300">
    <property type="entry name" value="P-loop containing nucleotide triphosphate hydrolases"/>
    <property type="match status" value="1"/>
</dbReference>
<evidence type="ECO:0000256" key="5">
    <source>
        <dbReference type="RuleBase" id="RU003825"/>
    </source>
</evidence>
<keyword evidence="5" id="KW-0067">ATP-binding</keyword>
<dbReference type="NCBIfam" id="TIGR00235">
    <property type="entry name" value="udk"/>
    <property type="match status" value="1"/>
</dbReference>
<dbReference type="EC" id="2.7.1.48" evidence="5"/>
<accession>A0AB38YH20</accession>
<dbReference type="InterPro" id="IPR006083">
    <property type="entry name" value="PRK/URK"/>
</dbReference>
<dbReference type="PRINTS" id="PR00988">
    <property type="entry name" value="URIDINKINASE"/>
</dbReference>
<dbReference type="SUPFAM" id="SSF52540">
    <property type="entry name" value="P-loop containing nucleoside triphosphate hydrolases"/>
    <property type="match status" value="1"/>
</dbReference>
<feature type="domain" description="Phosphoribulokinase/uridine kinase" evidence="6">
    <location>
        <begin position="6"/>
        <end position="190"/>
    </location>
</feature>
<sequence>MREPVLIGIAGASGSGKTTLTNQLVKRVREELPEFTVAVVREDYFYLDQTDVPMNIREQTNYDDPAALEHDLMVRQLRQLQKRKTVHAPQYDYAVHNRKADTRALGPADLIVVEGLFILHCEALADLMDLKVYVDTPLDMCLARRLTRDINERGRTPDSVVAQYLKTVRPGYKSYVEPSKAKADVIIPALLPNPRAIDVLSAQLRHQLTQPFITGA</sequence>
<comment type="pathway">
    <text evidence="1 5">Pyrimidine metabolism; UMP biosynthesis via salvage pathway; UMP from uridine: step 1/1.</text>
</comment>
<dbReference type="GO" id="GO:0005737">
    <property type="term" value="C:cytoplasm"/>
    <property type="evidence" value="ECO:0007669"/>
    <property type="project" value="UniProtKB-SubCell"/>
</dbReference>
<dbReference type="NCBIfam" id="NF004018">
    <property type="entry name" value="PRK05480.1"/>
    <property type="match status" value="1"/>
</dbReference>
<evidence type="ECO:0000256" key="1">
    <source>
        <dbReference type="ARBA" id="ARBA00004690"/>
    </source>
</evidence>
<dbReference type="GO" id="GO:0004849">
    <property type="term" value="F:uridine kinase activity"/>
    <property type="evidence" value="ECO:0007669"/>
    <property type="project" value="UniProtKB-EC"/>
</dbReference>
<name>A0AB38YH20_9GAMM</name>
<comment type="catalytic activity">
    <reaction evidence="5">
        <text>uridine + ATP = UMP + ADP + H(+)</text>
        <dbReference type="Rhea" id="RHEA:16825"/>
        <dbReference type="ChEBI" id="CHEBI:15378"/>
        <dbReference type="ChEBI" id="CHEBI:16704"/>
        <dbReference type="ChEBI" id="CHEBI:30616"/>
        <dbReference type="ChEBI" id="CHEBI:57865"/>
        <dbReference type="ChEBI" id="CHEBI:456216"/>
        <dbReference type="EC" id="2.7.1.48"/>
    </reaction>
</comment>
<comment type="subcellular location">
    <subcellularLocation>
        <location evidence="5">Cytoplasm</location>
    </subcellularLocation>
</comment>
<comment type="catalytic activity">
    <reaction evidence="5">
        <text>cytidine + ATP = CMP + ADP + H(+)</text>
        <dbReference type="Rhea" id="RHEA:24674"/>
        <dbReference type="ChEBI" id="CHEBI:15378"/>
        <dbReference type="ChEBI" id="CHEBI:17562"/>
        <dbReference type="ChEBI" id="CHEBI:30616"/>
        <dbReference type="ChEBI" id="CHEBI:60377"/>
        <dbReference type="ChEBI" id="CHEBI:456216"/>
        <dbReference type="EC" id="2.7.1.48"/>
    </reaction>
</comment>
<keyword evidence="5" id="KW-0963">Cytoplasm</keyword>
<dbReference type="EMBL" id="CP101717">
    <property type="protein sequence ID" value="WLD58364.1"/>
    <property type="molecule type" value="Genomic_DNA"/>
</dbReference>
<evidence type="ECO:0000313" key="7">
    <source>
        <dbReference type="EMBL" id="WLD58364.1"/>
    </source>
</evidence>
<dbReference type="RefSeq" id="WP_304995650.1">
    <property type="nucleotide sequence ID" value="NZ_CP101717.1"/>
</dbReference>
<reference evidence="7" key="1">
    <citation type="submission" date="2022-07" db="EMBL/GenBank/DDBJ databases">
        <title>Complete genome sequence of Salinispirillum sp. LH10-3-1 capable of multiple carbohydrate inversion isolated from a soda lake.</title>
        <authorList>
            <person name="Liu J."/>
            <person name="Zhai Y."/>
            <person name="Zhang H."/>
            <person name="Yang H."/>
            <person name="Qu J."/>
            <person name="Li J."/>
        </authorList>
    </citation>
    <scope>NUCLEOTIDE SEQUENCE</scope>
    <source>
        <strain evidence="7">LH 10-3-1</strain>
    </source>
</reference>
<organism evidence="7">
    <name type="scientific">Salinispirillum sp. LH 10-3-1</name>
    <dbReference type="NCBI Taxonomy" id="2952525"/>
    <lineage>
        <taxon>Bacteria</taxon>
        <taxon>Pseudomonadati</taxon>
        <taxon>Pseudomonadota</taxon>
        <taxon>Gammaproteobacteria</taxon>
        <taxon>Oceanospirillales</taxon>
        <taxon>Saccharospirillaceae</taxon>
        <taxon>Salinispirillum</taxon>
    </lineage>
</organism>
<keyword evidence="2 5" id="KW-0808">Transferase</keyword>
<evidence type="ECO:0000256" key="4">
    <source>
        <dbReference type="ARBA" id="ARBA00022777"/>
    </source>
</evidence>
<dbReference type="InterPro" id="IPR027417">
    <property type="entry name" value="P-loop_NTPase"/>
</dbReference>
<comment type="similarity">
    <text evidence="5">Belongs to the uridine kinase family.</text>
</comment>
<dbReference type="CDD" id="cd02023">
    <property type="entry name" value="UMPK"/>
    <property type="match status" value="1"/>
</dbReference>
<comment type="pathway">
    <text evidence="5">Pyrimidine metabolism; CTP biosynthesis via salvage pathway; CTP from cytidine: step 1/3.</text>
</comment>
<protein>
    <recommendedName>
        <fullName evidence="5">Uridine kinase</fullName>
        <ecNumber evidence="5">2.7.1.48</ecNumber>
    </recommendedName>
</protein>
<keyword evidence="3 5" id="KW-0547">Nucleotide-binding</keyword>
<dbReference type="GO" id="GO:0005524">
    <property type="term" value="F:ATP binding"/>
    <property type="evidence" value="ECO:0007669"/>
    <property type="project" value="UniProtKB-KW"/>
</dbReference>